<proteinExistence type="predicted"/>
<evidence type="ECO:0000313" key="2">
    <source>
        <dbReference type="Proteomes" id="UP000198282"/>
    </source>
</evidence>
<protein>
    <recommendedName>
        <fullName evidence="3">Acyl-CoA dehydrogenase, C-terminal domain</fullName>
    </recommendedName>
</protein>
<organism evidence="1 2">
    <name type="scientific">Streptosporangium subroseum</name>
    <dbReference type="NCBI Taxonomy" id="106412"/>
    <lineage>
        <taxon>Bacteria</taxon>
        <taxon>Bacillati</taxon>
        <taxon>Actinomycetota</taxon>
        <taxon>Actinomycetes</taxon>
        <taxon>Streptosporangiales</taxon>
        <taxon>Streptosporangiaceae</taxon>
        <taxon>Streptosporangium</taxon>
    </lineage>
</organism>
<evidence type="ECO:0000313" key="1">
    <source>
        <dbReference type="EMBL" id="SNS62679.1"/>
    </source>
</evidence>
<sequence>MIDYNEIRDVARADGLVAALLLLHLRCGGDPVYGPAGHAVLPASIAGDEPPLLTLDLYGDTLVAVRGRGVPSREWSLGLAWLRLGLSEGLLGRCLSYLGARTAGDSPLLVQQLVKGQLAEAVTEHLLIQGVLHEELAAEALDDLHLQITLADRMLLRLLGGSGFRADGPGQSAHVSELLADAYTGTAEVRT</sequence>
<dbReference type="RefSeq" id="WP_089207952.1">
    <property type="nucleotide sequence ID" value="NZ_FZOD01000012.1"/>
</dbReference>
<dbReference type="OrthoDB" id="3478937at2"/>
<dbReference type="Proteomes" id="UP000198282">
    <property type="component" value="Unassembled WGS sequence"/>
</dbReference>
<dbReference type="AlphaFoldDB" id="A0A239G0L8"/>
<name>A0A239G0L8_9ACTN</name>
<keyword evidence="2" id="KW-1185">Reference proteome</keyword>
<evidence type="ECO:0008006" key="3">
    <source>
        <dbReference type="Google" id="ProtNLM"/>
    </source>
</evidence>
<dbReference type="EMBL" id="FZOD01000012">
    <property type="protein sequence ID" value="SNS62679.1"/>
    <property type="molecule type" value="Genomic_DNA"/>
</dbReference>
<dbReference type="GO" id="GO:0016627">
    <property type="term" value="F:oxidoreductase activity, acting on the CH-CH group of donors"/>
    <property type="evidence" value="ECO:0007669"/>
    <property type="project" value="InterPro"/>
</dbReference>
<accession>A0A239G0L8</accession>
<dbReference type="SUPFAM" id="SSF47203">
    <property type="entry name" value="Acyl-CoA dehydrogenase C-terminal domain-like"/>
    <property type="match status" value="1"/>
</dbReference>
<dbReference type="InterPro" id="IPR036250">
    <property type="entry name" value="AcylCo_DH-like_C"/>
</dbReference>
<gene>
    <name evidence="1" type="ORF">SAMN05216276_1012181</name>
</gene>
<reference evidence="1 2" key="1">
    <citation type="submission" date="2017-06" db="EMBL/GenBank/DDBJ databases">
        <authorList>
            <person name="Kim H.J."/>
            <person name="Triplett B.A."/>
        </authorList>
    </citation>
    <scope>NUCLEOTIDE SEQUENCE [LARGE SCALE GENOMIC DNA]</scope>
    <source>
        <strain evidence="1 2">CGMCC 4.2132</strain>
    </source>
</reference>